<organism evidence="4 5">
    <name type="scientific">Candidatus Nealsonbacteria bacterium RIFCSPHIGHO2_01_FULL_43_31</name>
    <dbReference type="NCBI Taxonomy" id="1801665"/>
    <lineage>
        <taxon>Bacteria</taxon>
        <taxon>Candidatus Nealsoniibacteriota</taxon>
    </lineage>
</organism>
<accession>A0A1G2E1G1</accession>
<dbReference type="SUPFAM" id="SSF53335">
    <property type="entry name" value="S-adenosyl-L-methionine-dependent methyltransferases"/>
    <property type="match status" value="1"/>
</dbReference>
<dbReference type="PANTHER" id="PTHR13069:SF21">
    <property type="entry name" value="ALKYLATED DNA REPAIR PROTEIN ALKB HOMOLOG 8"/>
    <property type="match status" value="1"/>
</dbReference>
<dbReference type="EMBL" id="MHMA01000038">
    <property type="protein sequence ID" value="OGZ19704.1"/>
    <property type="molecule type" value="Genomic_DNA"/>
</dbReference>
<dbReference type="GO" id="GO:0032259">
    <property type="term" value="P:methylation"/>
    <property type="evidence" value="ECO:0007669"/>
    <property type="project" value="UniProtKB-KW"/>
</dbReference>
<dbReference type="GO" id="GO:0006400">
    <property type="term" value="P:tRNA modification"/>
    <property type="evidence" value="ECO:0007669"/>
    <property type="project" value="UniProtKB-ARBA"/>
</dbReference>
<dbReference type="Proteomes" id="UP000178721">
    <property type="component" value="Unassembled WGS sequence"/>
</dbReference>
<dbReference type="Gene3D" id="3.40.50.150">
    <property type="entry name" value="Vaccinia Virus protein VP39"/>
    <property type="match status" value="1"/>
</dbReference>
<gene>
    <name evidence="4" type="ORF">A2654_01685</name>
</gene>
<dbReference type="InterPro" id="IPR051422">
    <property type="entry name" value="AlkB_tRNA_MeTrf/Diox"/>
</dbReference>
<sequence>MDQDYAQYLLGKTIEDYNLIAEDFSRTRQYAWPGLRSLAKHLKPSDNVLDLGCGNGRLLQIFKEIDINYTGIDNSEKLIELAKKAYPGITFLVNDALHLPFPSDSFDKIYSIAVLHHIPSQELRIKFLEEAKRVLKPDGLLILTVWDLWRGRGWKLNLKYGILKILGLSKMDFKDVFVPWAKKYQRYVHCFTKGELVDLIKKTGLRLNESGQLKIKEGGQKNIFIVAEK</sequence>
<keyword evidence="1" id="KW-0489">Methyltransferase</keyword>
<feature type="domain" description="Methyltransferase type 11" evidence="3">
    <location>
        <begin position="49"/>
        <end position="143"/>
    </location>
</feature>
<evidence type="ECO:0000313" key="5">
    <source>
        <dbReference type="Proteomes" id="UP000178721"/>
    </source>
</evidence>
<dbReference type="Pfam" id="PF08241">
    <property type="entry name" value="Methyltransf_11"/>
    <property type="match status" value="1"/>
</dbReference>
<comment type="caution">
    <text evidence="4">The sequence shown here is derived from an EMBL/GenBank/DDBJ whole genome shotgun (WGS) entry which is preliminary data.</text>
</comment>
<dbReference type="AlphaFoldDB" id="A0A1G2E1G1"/>
<protein>
    <recommendedName>
        <fullName evidence="3">Methyltransferase type 11 domain-containing protein</fullName>
    </recommendedName>
</protein>
<dbReference type="InterPro" id="IPR029063">
    <property type="entry name" value="SAM-dependent_MTases_sf"/>
</dbReference>
<proteinExistence type="predicted"/>
<evidence type="ECO:0000313" key="4">
    <source>
        <dbReference type="EMBL" id="OGZ19704.1"/>
    </source>
</evidence>
<dbReference type="PANTHER" id="PTHR13069">
    <property type="entry name" value="ALKYLATED DNA REPAIR PROTEIN ALKB HOMOLOG 8"/>
    <property type="match status" value="1"/>
</dbReference>
<evidence type="ECO:0000259" key="3">
    <source>
        <dbReference type="Pfam" id="PF08241"/>
    </source>
</evidence>
<dbReference type="GO" id="GO:0008757">
    <property type="term" value="F:S-adenosylmethionine-dependent methyltransferase activity"/>
    <property type="evidence" value="ECO:0007669"/>
    <property type="project" value="InterPro"/>
</dbReference>
<reference evidence="4 5" key="1">
    <citation type="journal article" date="2016" name="Nat. Commun.">
        <title>Thousands of microbial genomes shed light on interconnected biogeochemical processes in an aquifer system.</title>
        <authorList>
            <person name="Anantharaman K."/>
            <person name="Brown C.T."/>
            <person name="Hug L.A."/>
            <person name="Sharon I."/>
            <person name="Castelle C.J."/>
            <person name="Probst A.J."/>
            <person name="Thomas B.C."/>
            <person name="Singh A."/>
            <person name="Wilkins M.J."/>
            <person name="Karaoz U."/>
            <person name="Brodie E.L."/>
            <person name="Williams K.H."/>
            <person name="Hubbard S.S."/>
            <person name="Banfield J.F."/>
        </authorList>
    </citation>
    <scope>NUCLEOTIDE SEQUENCE [LARGE SCALE GENOMIC DNA]</scope>
</reference>
<dbReference type="GO" id="GO:0008175">
    <property type="term" value="F:tRNA methyltransferase activity"/>
    <property type="evidence" value="ECO:0007669"/>
    <property type="project" value="UniProtKB-ARBA"/>
</dbReference>
<evidence type="ECO:0000256" key="2">
    <source>
        <dbReference type="ARBA" id="ARBA00022679"/>
    </source>
</evidence>
<keyword evidence="2" id="KW-0808">Transferase</keyword>
<evidence type="ECO:0000256" key="1">
    <source>
        <dbReference type="ARBA" id="ARBA00022603"/>
    </source>
</evidence>
<dbReference type="CDD" id="cd02440">
    <property type="entry name" value="AdoMet_MTases"/>
    <property type="match status" value="1"/>
</dbReference>
<dbReference type="InterPro" id="IPR013216">
    <property type="entry name" value="Methyltransf_11"/>
</dbReference>
<name>A0A1G2E1G1_9BACT</name>